<reference evidence="6" key="2">
    <citation type="submission" date="2025-09" db="UniProtKB">
        <authorList>
            <consortium name="Ensembl"/>
        </authorList>
    </citation>
    <scope>IDENTIFICATION</scope>
</reference>
<keyword evidence="3 5" id="KW-0408">Iron</keyword>
<dbReference type="SUPFAM" id="SSF140959">
    <property type="entry name" value="Indolic compounds 2,3-dioxygenase-like"/>
    <property type="match status" value="1"/>
</dbReference>
<evidence type="ECO:0000313" key="7">
    <source>
        <dbReference type="Proteomes" id="UP000694428"/>
    </source>
</evidence>
<keyword evidence="7" id="KW-1185">Reference proteome</keyword>
<keyword evidence="2 5" id="KW-0479">Metal-binding</keyword>
<sequence length="419" mass="46225">MTKVFAQGCAYLTALCALSRIKLPASEWTCVSHWSPACDVLMPSLLPSPQTELPPSYSPWMDIAHELPKLIASHQLRACIHQMPQLNTQHLRGREELHLAHLVLSFLTMGYVWQEGEEGTMRVLPRNLAVPFWEVSQALGLPPILTHADFVLANWRRKDPSRPLEIENLEPIISLPGGESLHGFILVTLLVEKAAVPGIKVGCCKSHSHLTPQVFRAHLSPSLHALLLLSLQATIQAIHALQHLDDELLIFLSGWRDNAAMPHGLLYEGVSEQPMAFSGGSAAQSSVLHAFDELLGIQHSQESTAFLHRMRDYMPPPHRAFIRDISRAPSLRQHILSSADLRLREAFNHCITALADFRSHHIAIVTKYIAVAKAKAGQEEACSTGKPPAALEAKGTGGSHIFIFLKSVRDSTREGLISA</sequence>
<dbReference type="GO" id="GO:0005737">
    <property type="term" value="C:cytoplasm"/>
    <property type="evidence" value="ECO:0007669"/>
    <property type="project" value="TreeGrafter"/>
</dbReference>
<accession>A0A8C9LE56</accession>
<dbReference type="PANTHER" id="PTHR28657">
    <property type="entry name" value="INDOLEAMINE 2,3-DIOXYGENASE"/>
    <property type="match status" value="1"/>
</dbReference>
<dbReference type="GO" id="GO:0034354">
    <property type="term" value="P:'de novo' NAD+ biosynthetic process from L-tryptophan"/>
    <property type="evidence" value="ECO:0007669"/>
    <property type="project" value="TreeGrafter"/>
</dbReference>
<evidence type="ECO:0008006" key="8">
    <source>
        <dbReference type="Google" id="ProtNLM"/>
    </source>
</evidence>
<dbReference type="PANTHER" id="PTHR28657:SF4">
    <property type="entry name" value="INDOLEAMINE 2,3-DIOXYGENASE 2"/>
    <property type="match status" value="1"/>
</dbReference>
<comment type="similarity">
    <text evidence="1">Belongs to the indoleamine 2,3-dioxygenase family.</text>
</comment>
<feature type="binding site" description="proximal binding residue" evidence="5">
    <location>
        <position position="361"/>
    </location>
    <ligand>
        <name>heme b</name>
        <dbReference type="ChEBI" id="CHEBI:60344"/>
    </ligand>
    <ligandPart>
        <name>Fe</name>
        <dbReference type="ChEBI" id="CHEBI:18248"/>
    </ligandPart>
</feature>
<dbReference type="GO" id="GO:0020037">
    <property type="term" value="F:heme binding"/>
    <property type="evidence" value="ECO:0007669"/>
    <property type="project" value="InterPro"/>
</dbReference>
<evidence type="ECO:0000256" key="2">
    <source>
        <dbReference type="ARBA" id="ARBA00022723"/>
    </source>
</evidence>
<reference evidence="6" key="1">
    <citation type="submission" date="2025-08" db="UniProtKB">
        <authorList>
            <consortium name="Ensembl"/>
        </authorList>
    </citation>
    <scope>IDENTIFICATION</scope>
</reference>
<dbReference type="InterPro" id="IPR000898">
    <property type="entry name" value="Indolamine_dOase"/>
</dbReference>
<organism evidence="6 7">
    <name type="scientific">Pavo cristatus</name>
    <name type="common">Indian peafowl</name>
    <name type="synonym">Blue peafowl</name>
    <dbReference type="NCBI Taxonomy" id="9049"/>
    <lineage>
        <taxon>Eukaryota</taxon>
        <taxon>Metazoa</taxon>
        <taxon>Chordata</taxon>
        <taxon>Craniata</taxon>
        <taxon>Vertebrata</taxon>
        <taxon>Euteleostomi</taxon>
        <taxon>Archelosauria</taxon>
        <taxon>Archosauria</taxon>
        <taxon>Dinosauria</taxon>
        <taxon>Saurischia</taxon>
        <taxon>Theropoda</taxon>
        <taxon>Coelurosauria</taxon>
        <taxon>Aves</taxon>
        <taxon>Neognathae</taxon>
        <taxon>Galloanserae</taxon>
        <taxon>Galliformes</taxon>
        <taxon>Phasianidae</taxon>
        <taxon>Phasianinae</taxon>
        <taxon>Pavo</taxon>
    </lineage>
</organism>
<evidence type="ECO:0000256" key="1">
    <source>
        <dbReference type="ARBA" id="ARBA00007119"/>
    </source>
</evidence>
<keyword evidence="5" id="KW-0349">Heme</keyword>
<dbReference type="GO" id="GO:0004833">
    <property type="term" value="F:L-tryptophan 2,3-dioxygenase activity"/>
    <property type="evidence" value="ECO:0007669"/>
    <property type="project" value="TreeGrafter"/>
</dbReference>
<evidence type="ECO:0000256" key="4">
    <source>
        <dbReference type="ARBA" id="ARBA00023079"/>
    </source>
</evidence>
<dbReference type="GO" id="GO:0019441">
    <property type="term" value="P:L-tryptophan catabolic process to kynurenine"/>
    <property type="evidence" value="ECO:0007669"/>
    <property type="project" value="InterPro"/>
</dbReference>
<dbReference type="AlphaFoldDB" id="A0A8C9LE56"/>
<dbReference type="GO" id="GO:0046872">
    <property type="term" value="F:metal ion binding"/>
    <property type="evidence" value="ECO:0007669"/>
    <property type="project" value="UniProtKB-KW"/>
</dbReference>
<dbReference type="Pfam" id="PF01231">
    <property type="entry name" value="IDO"/>
    <property type="match status" value="1"/>
</dbReference>
<dbReference type="Proteomes" id="UP000694428">
    <property type="component" value="Unplaced"/>
</dbReference>
<keyword evidence="4" id="KW-0823">Tryptophan catabolism</keyword>
<protein>
    <recommendedName>
        <fullName evidence="8">Indoleamine 2,3-dioxygenase 2</fullName>
    </recommendedName>
</protein>
<evidence type="ECO:0000313" key="6">
    <source>
        <dbReference type="Ensembl" id="ENSPSTP00000020589.1"/>
    </source>
</evidence>
<proteinExistence type="inferred from homology"/>
<dbReference type="InterPro" id="IPR037217">
    <property type="entry name" value="Trp/Indoleamine_2_3_dOase-like"/>
</dbReference>
<dbReference type="GO" id="GO:0033754">
    <property type="term" value="F:indoleamine 2,3-dioxygenase activity"/>
    <property type="evidence" value="ECO:0007669"/>
    <property type="project" value="TreeGrafter"/>
</dbReference>
<dbReference type="Gene3D" id="1.20.58.480">
    <property type="match status" value="1"/>
</dbReference>
<evidence type="ECO:0000256" key="3">
    <source>
        <dbReference type="ARBA" id="ARBA00023004"/>
    </source>
</evidence>
<evidence type="ECO:0000256" key="5">
    <source>
        <dbReference type="PIRSR" id="PIRSR600898-1"/>
    </source>
</evidence>
<dbReference type="Ensembl" id="ENSPSTT00000021598.1">
    <property type="protein sequence ID" value="ENSPSTP00000020589.1"/>
    <property type="gene ID" value="ENSPSTG00000014937.1"/>
</dbReference>
<name>A0A8C9LE56_PAVCR</name>